<reference evidence="2" key="1">
    <citation type="submission" date="2020-10" db="EMBL/GenBank/DDBJ databases">
        <authorList>
            <person name="Gilroy R."/>
        </authorList>
    </citation>
    <scope>NUCLEOTIDE SEQUENCE</scope>
    <source>
        <strain evidence="2">4920</strain>
    </source>
</reference>
<sequence>MPRPIKCRKVCGLPAMACFCPESVQTDGLETVVMTVDEYETVRLIDLEGYTQQACASQMQVARTTVQKIYDSARRKLADSIVNGKRLQICGGDYRVCGGCAQHGAEAEACGRCGTACGQNIK</sequence>
<comment type="caution">
    <text evidence="2">The sequence shown here is derived from an EMBL/GenBank/DDBJ whole genome shotgun (WGS) entry which is preliminary data.</text>
</comment>
<dbReference type="Pfam" id="PF02001">
    <property type="entry name" value="DUF134"/>
    <property type="match status" value="1"/>
</dbReference>
<dbReference type="PANTHER" id="PTHR37478">
    <property type="match status" value="1"/>
</dbReference>
<evidence type="ECO:0000256" key="1">
    <source>
        <dbReference type="ARBA" id="ARBA00009350"/>
    </source>
</evidence>
<reference evidence="2" key="2">
    <citation type="journal article" date="2021" name="PeerJ">
        <title>Extensive microbial diversity within the chicken gut microbiome revealed by metagenomics and culture.</title>
        <authorList>
            <person name="Gilroy R."/>
            <person name="Ravi A."/>
            <person name="Getino M."/>
            <person name="Pursley I."/>
            <person name="Horton D.L."/>
            <person name="Alikhan N.F."/>
            <person name="Baker D."/>
            <person name="Gharbi K."/>
            <person name="Hall N."/>
            <person name="Watson M."/>
            <person name="Adriaenssens E.M."/>
            <person name="Foster-Nyarko E."/>
            <person name="Jarju S."/>
            <person name="Secka A."/>
            <person name="Antonio M."/>
            <person name="Oren A."/>
            <person name="Chaudhuri R.R."/>
            <person name="La Ragione R."/>
            <person name="Hildebrand F."/>
            <person name="Pallen M.J."/>
        </authorList>
    </citation>
    <scope>NUCLEOTIDE SEQUENCE</scope>
    <source>
        <strain evidence="2">4920</strain>
    </source>
</reference>
<dbReference type="PANTHER" id="PTHR37478:SF2">
    <property type="entry name" value="UPF0251 PROTEIN TK0562"/>
    <property type="match status" value="1"/>
</dbReference>
<organism evidence="2 3">
    <name type="scientific">Candidatus Aphodoplasma excrementigallinarum</name>
    <dbReference type="NCBI Taxonomy" id="2840673"/>
    <lineage>
        <taxon>Bacteria</taxon>
        <taxon>Bacillati</taxon>
        <taxon>Bacillota</taxon>
        <taxon>Clostridia</taxon>
        <taxon>Eubacteriales</taxon>
        <taxon>Candidatus Aphodoplasma</taxon>
    </lineage>
</organism>
<proteinExistence type="inferred from homology"/>
<name>A0A9D1NIH1_9FIRM</name>
<gene>
    <name evidence="2" type="ORF">IAC74_06135</name>
</gene>
<dbReference type="InterPro" id="IPR002852">
    <property type="entry name" value="UPF0251"/>
</dbReference>
<dbReference type="EMBL" id="DVOF01000178">
    <property type="protein sequence ID" value="HIV03136.1"/>
    <property type="molecule type" value="Genomic_DNA"/>
</dbReference>
<dbReference type="HAMAP" id="MF_00674">
    <property type="entry name" value="UPF0251"/>
    <property type="match status" value="1"/>
</dbReference>
<accession>A0A9D1NIH1</accession>
<evidence type="ECO:0000313" key="2">
    <source>
        <dbReference type="EMBL" id="HIV03136.1"/>
    </source>
</evidence>
<evidence type="ECO:0000313" key="3">
    <source>
        <dbReference type="Proteomes" id="UP000886743"/>
    </source>
</evidence>
<feature type="non-terminal residue" evidence="2">
    <location>
        <position position="122"/>
    </location>
</feature>
<dbReference type="AlphaFoldDB" id="A0A9D1NIH1"/>
<dbReference type="Proteomes" id="UP000886743">
    <property type="component" value="Unassembled WGS sequence"/>
</dbReference>
<protein>
    <submittedName>
        <fullName evidence="2">DUF134 domain-containing protein</fullName>
    </submittedName>
</protein>
<comment type="similarity">
    <text evidence="1">Belongs to the UPF0251 family.</text>
</comment>